<dbReference type="GeneID" id="54589844"/>
<sequence length="144" mass="15603">MKCGAAAWSPSRGLRQAGVSLCERHQLFSSACLRRRAVQKSVRTPRLPHPLVAMVSSAGRGRAGCGSLPRCGWMTLTSVLTQTLAFFAADGLVRLRCRWTVNCDLRRRAGSRFAPYVHHPICSSASSPLRPKPDKNPSTAGCGQ</sequence>
<accession>A0A6A6I0R0</accession>
<name>A0A6A6I0R0_9PLEO</name>
<dbReference type="Proteomes" id="UP000800094">
    <property type="component" value="Unassembled WGS sequence"/>
</dbReference>
<dbReference type="RefSeq" id="XP_033679088.1">
    <property type="nucleotide sequence ID" value="XM_033836514.1"/>
</dbReference>
<dbReference type="EMBL" id="ML987203">
    <property type="protein sequence ID" value="KAF2244084.1"/>
    <property type="molecule type" value="Genomic_DNA"/>
</dbReference>
<keyword evidence="2" id="KW-1185">Reference proteome</keyword>
<gene>
    <name evidence="1" type="ORF">BU26DRAFT_93134</name>
</gene>
<dbReference type="AlphaFoldDB" id="A0A6A6I0R0"/>
<reference evidence="1" key="1">
    <citation type="journal article" date="2020" name="Stud. Mycol.">
        <title>101 Dothideomycetes genomes: a test case for predicting lifestyles and emergence of pathogens.</title>
        <authorList>
            <person name="Haridas S."/>
            <person name="Albert R."/>
            <person name="Binder M."/>
            <person name="Bloem J."/>
            <person name="Labutti K."/>
            <person name="Salamov A."/>
            <person name="Andreopoulos B."/>
            <person name="Baker S."/>
            <person name="Barry K."/>
            <person name="Bills G."/>
            <person name="Bluhm B."/>
            <person name="Cannon C."/>
            <person name="Castanera R."/>
            <person name="Culley D."/>
            <person name="Daum C."/>
            <person name="Ezra D."/>
            <person name="Gonzalez J."/>
            <person name="Henrissat B."/>
            <person name="Kuo A."/>
            <person name="Liang C."/>
            <person name="Lipzen A."/>
            <person name="Lutzoni F."/>
            <person name="Magnuson J."/>
            <person name="Mondo S."/>
            <person name="Nolan M."/>
            <person name="Ohm R."/>
            <person name="Pangilinan J."/>
            <person name="Park H.-J."/>
            <person name="Ramirez L."/>
            <person name="Alfaro M."/>
            <person name="Sun H."/>
            <person name="Tritt A."/>
            <person name="Yoshinaga Y."/>
            <person name="Zwiers L.-H."/>
            <person name="Turgeon B."/>
            <person name="Goodwin S."/>
            <person name="Spatafora J."/>
            <person name="Crous P."/>
            <person name="Grigoriev I."/>
        </authorList>
    </citation>
    <scope>NUCLEOTIDE SEQUENCE</scope>
    <source>
        <strain evidence="1">CBS 122368</strain>
    </source>
</reference>
<evidence type="ECO:0000313" key="1">
    <source>
        <dbReference type="EMBL" id="KAF2244084.1"/>
    </source>
</evidence>
<proteinExistence type="predicted"/>
<organism evidence="1 2">
    <name type="scientific">Trematosphaeria pertusa</name>
    <dbReference type="NCBI Taxonomy" id="390896"/>
    <lineage>
        <taxon>Eukaryota</taxon>
        <taxon>Fungi</taxon>
        <taxon>Dikarya</taxon>
        <taxon>Ascomycota</taxon>
        <taxon>Pezizomycotina</taxon>
        <taxon>Dothideomycetes</taxon>
        <taxon>Pleosporomycetidae</taxon>
        <taxon>Pleosporales</taxon>
        <taxon>Massarineae</taxon>
        <taxon>Trematosphaeriaceae</taxon>
        <taxon>Trematosphaeria</taxon>
    </lineage>
</organism>
<evidence type="ECO:0000313" key="2">
    <source>
        <dbReference type="Proteomes" id="UP000800094"/>
    </source>
</evidence>
<protein>
    <submittedName>
        <fullName evidence="1">Uncharacterized protein</fullName>
    </submittedName>
</protein>